<gene>
    <name evidence="1" type="ORF">J2S02_005081</name>
</gene>
<dbReference type="PROSITE" id="PS51257">
    <property type="entry name" value="PROKAR_LIPOPROTEIN"/>
    <property type="match status" value="1"/>
</dbReference>
<reference evidence="1 2" key="1">
    <citation type="submission" date="2023-07" db="EMBL/GenBank/DDBJ databases">
        <title>Genomic Encyclopedia of Type Strains, Phase IV (KMG-IV): sequencing the most valuable type-strain genomes for metagenomic binning, comparative biology and taxonomic classification.</title>
        <authorList>
            <person name="Goeker M."/>
        </authorList>
    </citation>
    <scope>NUCLEOTIDE SEQUENCE [LARGE SCALE GENOMIC DNA]</scope>
    <source>
        <strain evidence="1 2">DSM 17723</strain>
    </source>
</reference>
<dbReference type="Proteomes" id="UP001232245">
    <property type="component" value="Unassembled WGS sequence"/>
</dbReference>
<evidence type="ECO:0000313" key="2">
    <source>
        <dbReference type="Proteomes" id="UP001232245"/>
    </source>
</evidence>
<organism evidence="1 2">
    <name type="scientific">Metabacillus niabensis</name>
    <dbReference type="NCBI Taxonomy" id="324854"/>
    <lineage>
        <taxon>Bacteria</taxon>
        <taxon>Bacillati</taxon>
        <taxon>Bacillota</taxon>
        <taxon>Bacilli</taxon>
        <taxon>Bacillales</taxon>
        <taxon>Bacillaceae</taxon>
        <taxon>Metabacillus</taxon>
    </lineage>
</organism>
<dbReference type="EMBL" id="JAUSTZ010000030">
    <property type="protein sequence ID" value="MDQ0228692.1"/>
    <property type="molecule type" value="Genomic_DNA"/>
</dbReference>
<protein>
    <submittedName>
        <fullName evidence="1">PBP1b-binding outer membrane lipoprotein LpoB</fullName>
    </submittedName>
</protein>
<proteinExistence type="predicted"/>
<accession>A0ABT9Z8W4</accession>
<evidence type="ECO:0000313" key="1">
    <source>
        <dbReference type="EMBL" id="MDQ0228692.1"/>
    </source>
</evidence>
<keyword evidence="1" id="KW-0449">Lipoprotein</keyword>
<sequence length="73" mass="8433">MNMKQIYFMMLFLALFITIGCKKEYTGEYIQWGDSLETVDTDKLDSSDIPYKIENGKVYVPEDAFDKAILCCS</sequence>
<name>A0ABT9Z8W4_9BACI</name>
<keyword evidence="2" id="KW-1185">Reference proteome</keyword>
<comment type="caution">
    <text evidence="1">The sequence shown here is derived from an EMBL/GenBank/DDBJ whole genome shotgun (WGS) entry which is preliminary data.</text>
</comment>